<dbReference type="RefSeq" id="WP_311621152.1">
    <property type="nucleotide sequence ID" value="NZ_JAVREV010000024.1"/>
</dbReference>
<evidence type="ECO:0000313" key="13">
    <source>
        <dbReference type="EMBL" id="MDT0447032.1"/>
    </source>
</evidence>
<evidence type="ECO:0000256" key="12">
    <source>
        <dbReference type="SAM" id="MobiDB-lite"/>
    </source>
</evidence>
<keyword evidence="5" id="KW-0963">Cytoplasm</keyword>
<evidence type="ECO:0000256" key="7">
    <source>
        <dbReference type="ARBA" id="ARBA00022679"/>
    </source>
</evidence>
<dbReference type="SUPFAM" id="SSF53335">
    <property type="entry name" value="S-adenosyl-L-methionine-dependent methyltransferases"/>
    <property type="match status" value="1"/>
</dbReference>
<name>A0ABU2SDH7_9ACTN</name>
<keyword evidence="7" id="KW-0808">Transferase</keyword>
<protein>
    <recommendedName>
        <fullName evidence="4">Protein-L-isoaspartate O-methyltransferase</fullName>
        <ecNumber evidence="3">2.1.1.77</ecNumber>
    </recommendedName>
    <alternativeName>
        <fullName evidence="11">L-isoaspartyl protein carboxyl methyltransferase</fullName>
    </alternativeName>
    <alternativeName>
        <fullName evidence="9">Protein L-isoaspartyl methyltransferase</fullName>
    </alternativeName>
    <alternativeName>
        <fullName evidence="10">Protein-beta-aspartate methyltransferase</fullName>
    </alternativeName>
</protein>
<dbReference type="Proteomes" id="UP001183615">
    <property type="component" value="Unassembled WGS sequence"/>
</dbReference>
<dbReference type="PANTHER" id="PTHR11579">
    <property type="entry name" value="PROTEIN-L-ISOASPARTATE O-METHYLTRANSFERASE"/>
    <property type="match status" value="1"/>
</dbReference>
<gene>
    <name evidence="13" type="ORF">RM779_31220</name>
</gene>
<evidence type="ECO:0000256" key="1">
    <source>
        <dbReference type="ARBA" id="ARBA00004496"/>
    </source>
</evidence>
<dbReference type="Gene3D" id="3.40.50.150">
    <property type="entry name" value="Vaccinia Virus protein VP39"/>
    <property type="match status" value="1"/>
</dbReference>
<evidence type="ECO:0000313" key="14">
    <source>
        <dbReference type="Proteomes" id="UP001183615"/>
    </source>
</evidence>
<organism evidence="13 14">
    <name type="scientific">Streptomyces johnsoniae</name>
    <dbReference type="NCBI Taxonomy" id="3075532"/>
    <lineage>
        <taxon>Bacteria</taxon>
        <taxon>Bacillati</taxon>
        <taxon>Actinomycetota</taxon>
        <taxon>Actinomycetes</taxon>
        <taxon>Kitasatosporales</taxon>
        <taxon>Streptomycetaceae</taxon>
        <taxon>Streptomyces</taxon>
    </lineage>
</organism>
<dbReference type="EC" id="2.1.1.77" evidence="3"/>
<comment type="subcellular location">
    <subcellularLocation>
        <location evidence="1">Cytoplasm</location>
    </subcellularLocation>
</comment>
<reference evidence="14" key="1">
    <citation type="submission" date="2023-07" db="EMBL/GenBank/DDBJ databases">
        <title>30 novel species of actinomycetes from the DSMZ collection.</title>
        <authorList>
            <person name="Nouioui I."/>
        </authorList>
    </citation>
    <scope>NUCLEOTIDE SEQUENCE [LARGE SCALE GENOMIC DNA]</scope>
    <source>
        <strain evidence="14">DSM 41886</strain>
    </source>
</reference>
<evidence type="ECO:0000256" key="6">
    <source>
        <dbReference type="ARBA" id="ARBA00022603"/>
    </source>
</evidence>
<evidence type="ECO:0000256" key="2">
    <source>
        <dbReference type="ARBA" id="ARBA00005369"/>
    </source>
</evidence>
<dbReference type="InterPro" id="IPR029063">
    <property type="entry name" value="SAM-dependent_MTases_sf"/>
</dbReference>
<sequence length="368" mass="39560">MCRFGERQHRLAAAMADSGSWPEDSPWIREAVAALPRHLFAPDRLWHWDGRAYTPVDRAADPERWADQVYAGPDQPAVTQVAGGLPTSSLSCPSMVADILDSLDPEPGHRILELGTGTGWNAALLAWRAGPGRVISLEVDEEIARAAERRPTGATVVVADGTAGWPRGAPFDRIIATYAVERIPWAWVAQTRPGGRIVAPWGWLGHVALTVAEDGRSAAGWIQGLATFMPGRGAAPARSWRDVRGSAPAPEQSPAARDPRPLHDDAHLLFGLRVLLPDVRIATDSGPRGMTAWLHDGVASWAILTAPPEAPPSVRGAGPRVLADEVSAAWDRWLALGSPQLYDFGVTVTPRAQHVWCRTPAADAGWAV</sequence>
<proteinExistence type="inferred from homology"/>
<accession>A0ABU2SDH7</accession>
<dbReference type="CDD" id="cd02440">
    <property type="entry name" value="AdoMet_MTases"/>
    <property type="match status" value="1"/>
</dbReference>
<dbReference type="PROSITE" id="PS01279">
    <property type="entry name" value="PCMT"/>
    <property type="match status" value="1"/>
</dbReference>
<evidence type="ECO:0000256" key="4">
    <source>
        <dbReference type="ARBA" id="ARBA00013346"/>
    </source>
</evidence>
<evidence type="ECO:0000256" key="9">
    <source>
        <dbReference type="ARBA" id="ARBA00030757"/>
    </source>
</evidence>
<dbReference type="Pfam" id="PF01135">
    <property type="entry name" value="PCMT"/>
    <property type="match status" value="1"/>
</dbReference>
<dbReference type="InterPro" id="IPR000682">
    <property type="entry name" value="PCMT"/>
</dbReference>
<keyword evidence="8" id="KW-0949">S-adenosyl-L-methionine</keyword>
<comment type="caution">
    <text evidence="13">The sequence shown here is derived from an EMBL/GenBank/DDBJ whole genome shotgun (WGS) entry which is preliminary data.</text>
</comment>
<evidence type="ECO:0000256" key="8">
    <source>
        <dbReference type="ARBA" id="ARBA00022691"/>
    </source>
</evidence>
<keyword evidence="6" id="KW-0489">Methyltransferase</keyword>
<comment type="similarity">
    <text evidence="2">Belongs to the methyltransferase superfamily. L-isoaspartyl/D-aspartyl protein methyltransferase family.</text>
</comment>
<evidence type="ECO:0000256" key="5">
    <source>
        <dbReference type="ARBA" id="ARBA00022490"/>
    </source>
</evidence>
<evidence type="ECO:0000256" key="3">
    <source>
        <dbReference type="ARBA" id="ARBA00011890"/>
    </source>
</evidence>
<dbReference type="EMBL" id="JAVREV010000024">
    <property type="protein sequence ID" value="MDT0447032.1"/>
    <property type="molecule type" value="Genomic_DNA"/>
</dbReference>
<evidence type="ECO:0000256" key="11">
    <source>
        <dbReference type="ARBA" id="ARBA00031350"/>
    </source>
</evidence>
<evidence type="ECO:0000256" key="10">
    <source>
        <dbReference type="ARBA" id="ARBA00031323"/>
    </source>
</evidence>
<feature type="region of interest" description="Disordered" evidence="12">
    <location>
        <begin position="237"/>
        <end position="262"/>
    </location>
</feature>
<keyword evidence="14" id="KW-1185">Reference proteome</keyword>
<dbReference type="PANTHER" id="PTHR11579:SF0">
    <property type="entry name" value="PROTEIN-L-ISOASPARTATE(D-ASPARTATE) O-METHYLTRANSFERASE"/>
    <property type="match status" value="1"/>
</dbReference>